<organism evidence="3 4">
    <name type="scientific">Devosia nanyangense</name>
    <dbReference type="NCBI Taxonomy" id="1228055"/>
    <lineage>
        <taxon>Bacteria</taxon>
        <taxon>Pseudomonadati</taxon>
        <taxon>Pseudomonadota</taxon>
        <taxon>Alphaproteobacteria</taxon>
        <taxon>Hyphomicrobiales</taxon>
        <taxon>Devosiaceae</taxon>
        <taxon>Devosia</taxon>
    </lineage>
</organism>
<accession>A0A933L0Q5</accession>
<evidence type="ECO:0000313" key="3">
    <source>
        <dbReference type="EMBL" id="MBI4920910.1"/>
    </source>
</evidence>
<feature type="chain" id="PRO_5036974406" evidence="2">
    <location>
        <begin position="30"/>
        <end position="201"/>
    </location>
</feature>
<evidence type="ECO:0000313" key="4">
    <source>
        <dbReference type="Proteomes" id="UP000782610"/>
    </source>
</evidence>
<dbReference type="AlphaFoldDB" id="A0A933L0Q5"/>
<proteinExistence type="predicted"/>
<sequence length="201" mass="21628">MRLPQSSVAFKAILLFPLFSALAVAHALAQEDGRLPLYSCGTGETAEEGWLQLDGVALESGPYIDLRVEQHSADGLDYSFPPPGVDSKTVFLFSHSNGPEGYLVSIRFIDHGTTYTLYSLYNPPDPDDPDDAGGATGGLIGSRDGELVSDVECGESPYEFIGYMRRSMNCDTLNPLGEAACAEHEPERNAPLDIGRIGIVD</sequence>
<protein>
    <submittedName>
        <fullName evidence="3">Uncharacterized protein</fullName>
    </submittedName>
</protein>
<evidence type="ECO:0000256" key="1">
    <source>
        <dbReference type="SAM" id="MobiDB-lite"/>
    </source>
</evidence>
<evidence type="ECO:0000256" key="2">
    <source>
        <dbReference type="SAM" id="SignalP"/>
    </source>
</evidence>
<feature type="signal peptide" evidence="2">
    <location>
        <begin position="1"/>
        <end position="29"/>
    </location>
</feature>
<dbReference type="Proteomes" id="UP000782610">
    <property type="component" value="Unassembled WGS sequence"/>
</dbReference>
<dbReference type="EMBL" id="JACRAF010000015">
    <property type="protein sequence ID" value="MBI4920910.1"/>
    <property type="molecule type" value="Genomic_DNA"/>
</dbReference>
<feature type="region of interest" description="Disordered" evidence="1">
    <location>
        <begin position="124"/>
        <end position="143"/>
    </location>
</feature>
<reference evidence="3" key="1">
    <citation type="submission" date="2020-07" db="EMBL/GenBank/DDBJ databases">
        <title>Huge and variable diversity of episymbiotic CPR bacteria and DPANN archaea in groundwater ecosystems.</title>
        <authorList>
            <person name="He C.Y."/>
            <person name="Keren R."/>
            <person name="Whittaker M."/>
            <person name="Farag I.F."/>
            <person name="Doudna J."/>
            <person name="Cate J.H.D."/>
            <person name="Banfield J.F."/>
        </authorList>
    </citation>
    <scope>NUCLEOTIDE SEQUENCE</scope>
    <source>
        <strain evidence="3">NC_groundwater_1586_Pr3_B-0.1um_66_15</strain>
    </source>
</reference>
<gene>
    <name evidence="3" type="ORF">HY834_04120</name>
</gene>
<keyword evidence="2" id="KW-0732">Signal</keyword>
<name>A0A933L0Q5_9HYPH</name>
<comment type="caution">
    <text evidence="3">The sequence shown here is derived from an EMBL/GenBank/DDBJ whole genome shotgun (WGS) entry which is preliminary data.</text>
</comment>